<protein>
    <submittedName>
        <fullName evidence="1">Uncharacterized protein</fullName>
    </submittedName>
</protein>
<dbReference type="AlphaFoldDB" id="A0A3P7LZT9"/>
<keyword evidence="2" id="KW-1185">Reference proteome</keyword>
<name>A0A3P7LZT9_DIBLA</name>
<sequence length="234" mass="24882">MFSAKVACRVIPITANSTRPREFAANGGVGSIWVSESQSCARARSNLISNWFAVRGGGSGARCVNASRTVCSKDAATTLISPSSGAGVRPSSGAAGLQTKLALGSHISCVPKPASYVCALASSPFASLHNKVAHGVCLAQSHRIDDHKKQRAAEREAAFAEGRKIRQLALEAEEQIGREGAQRKQEMQELNRLLLQSIKDHETMKAVEKIKDEVGLLARSSVRSLQALLSHVGL</sequence>
<dbReference type="EMBL" id="UYRU01063031">
    <property type="protein sequence ID" value="VDN15598.1"/>
    <property type="molecule type" value="Genomic_DNA"/>
</dbReference>
<reference evidence="1 2" key="1">
    <citation type="submission" date="2018-11" db="EMBL/GenBank/DDBJ databases">
        <authorList>
            <consortium name="Pathogen Informatics"/>
        </authorList>
    </citation>
    <scope>NUCLEOTIDE SEQUENCE [LARGE SCALE GENOMIC DNA]</scope>
</reference>
<evidence type="ECO:0000313" key="1">
    <source>
        <dbReference type="EMBL" id="VDN15598.1"/>
    </source>
</evidence>
<proteinExistence type="predicted"/>
<accession>A0A3P7LZT9</accession>
<gene>
    <name evidence="1" type="ORF">DILT_LOCUS11429</name>
</gene>
<evidence type="ECO:0000313" key="2">
    <source>
        <dbReference type="Proteomes" id="UP000281553"/>
    </source>
</evidence>
<organism evidence="1 2">
    <name type="scientific">Dibothriocephalus latus</name>
    <name type="common">Fish tapeworm</name>
    <name type="synonym">Diphyllobothrium latum</name>
    <dbReference type="NCBI Taxonomy" id="60516"/>
    <lineage>
        <taxon>Eukaryota</taxon>
        <taxon>Metazoa</taxon>
        <taxon>Spiralia</taxon>
        <taxon>Lophotrochozoa</taxon>
        <taxon>Platyhelminthes</taxon>
        <taxon>Cestoda</taxon>
        <taxon>Eucestoda</taxon>
        <taxon>Diphyllobothriidea</taxon>
        <taxon>Diphyllobothriidae</taxon>
        <taxon>Dibothriocephalus</taxon>
    </lineage>
</organism>
<dbReference type="Proteomes" id="UP000281553">
    <property type="component" value="Unassembled WGS sequence"/>
</dbReference>